<dbReference type="Proteomes" id="UP001055153">
    <property type="component" value="Unassembled WGS sequence"/>
</dbReference>
<dbReference type="InterPro" id="IPR036390">
    <property type="entry name" value="WH_DNA-bd_sf"/>
</dbReference>
<accession>A0ABQ4SNG7</accession>
<keyword evidence="4" id="KW-0804">Transcription</keyword>
<dbReference type="InterPro" id="IPR050176">
    <property type="entry name" value="LTTR"/>
</dbReference>
<evidence type="ECO:0000256" key="4">
    <source>
        <dbReference type="ARBA" id="ARBA00023163"/>
    </source>
</evidence>
<protein>
    <submittedName>
        <fullName evidence="6">HTH-type transcriptional regulator GltR</fullName>
    </submittedName>
</protein>
<reference evidence="6" key="2">
    <citation type="submission" date="2021-08" db="EMBL/GenBank/DDBJ databases">
        <authorList>
            <person name="Tani A."/>
            <person name="Ola A."/>
            <person name="Ogura Y."/>
            <person name="Katsura K."/>
            <person name="Hayashi T."/>
        </authorList>
    </citation>
    <scope>NUCLEOTIDE SEQUENCE</scope>
    <source>
        <strain evidence="6">DSM 17168</strain>
    </source>
</reference>
<dbReference type="PROSITE" id="PS50931">
    <property type="entry name" value="HTH_LYSR"/>
    <property type="match status" value="1"/>
</dbReference>
<reference evidence="6" key="1">
    <citation type="journal article" date="2021" name="Front. Microbiol.">
        <title>Comprehensive Comparative Genomics and Phenotyping of Methylobacterium Species.</title>
        <authorList>
            <person name="Alessa O."/>
            <person name="Ogura Y."/>
            <person name="Fujitani Y."/>
            <person name="Takami H."/>
            <person name="Hayashi T."/>
            <person name="Sahin N."/>
            <person name="Tani A."/>
        </authorList>
    </citation>
    <scope>NUCLEOTIDE SEQUENCE</scope>
    <source>
        <strain evidence="6">DSM 17168</strain>
    </source>
</reference>
<dbReference type="InterPro" id="IPR000847">
    <property type="entry name" value="LysR_HTH_N"/>
</dbReference>
<dbReference type="SUPFAM" id="SSF53850">
    <property type="entry name" value="Periplasmic binding protein-like II"/>
    <property type="match status" value="1"/>
</dbReference>
<evidence type="ECO:0000256" key="2">
    <source>
        <dbReference type="ARBA" id="ARBA00023015"/>
    </source>
</evidence>
<organism evidence="6 7">
    <name type="scientific">Methylobacterium isbiliense</name>
    <dbReference type="NCBI Taxonomy" id="315478"/>
    <lineage>
        <taxon>Bacteria</taxon>
        <taxon>Pseudomonadati</taxon>
        <taxon>Pseudomonadota</taxon>
        <taxon>Alphaproteobacteria</taxon>
        <taxon>Hyphomicrobiales</taxon>
        <taxon>Methylobacteriaceae</taxon>
        <taxon>Methylobacterium</taxon>
    </lineage>
</organism>
<evidence type="ECO:0000313" key="7">
    <source>
        <dbReference type="Proteomes" id="UP001055153"/>
    </source>
</evidence>
<evidence type="ECO:0000256" key="3">
    <source>
        <dbReference type="ARBA" id="ARBA00023125"/>
    </source>
</evidence>
<comment type="similarity">
    <text evidence="1">Belongs to the LysR transcriptional regulatory family.</text>
</comment>
<keyword evidence="7" id="KW-1185">Reference proteome</keyword>
<dbReference type="EMBL" id="BPQQ01000101">
    <property type="protein sequence ID" value="GJE04069.1"/>
    <property type="molecule type" value="Genomic_DNA"/>
</dbReference>
<dbReference type="InterPro" id="IPR005119">
    <property type="entry name" value="LysR_subst-bd"/>
</dbReference>
<dbReference type="Pfam" id="PF00126">
    <property type="entry name" value="HTH_1"/>
    <property type="match status" value="1"/>
</dbReference>
<gene>
    <name evidence="6" type="primary">gltR_4</name>
    <name evidence="6" type="ORF">GMJLKIPL_6029</name>
</gene>
<dbReference type="InterPro" id="IPR036388">
    <property type="entry name" value="WH-like_DNA-bd_sf"/>
</dbReference>
<dbReference type="Gene3D" id="3.40.190.10">
    <property type="entry name" value="Periplasmic binding protein-like II"/>
    <property type="match status" value="2"/>
</dbReference>
<comment type="caution">
    <text evidence="6">The sequence shown here is derived from an EMBL/GenBank/DDBJ whole genome shotgun (WGS) entry which is preliminary data.</text>
</comment>
<dbReference type="Pfam" id="PF03466">
    <property type="entry name" value="LysR_substrate"/>
    <property type="match status" value="1"/>
</dbReference>
<feature type="domain" description="HTH lysR-type" evidence="5">
    <location>
        <begin position="8"/>
        <end position="65"/>
    </location>
</feature>
<dbReference type="SUPFAM" id="SSF46785">
    <property type="entry name" value="Winged helix' DNA-binding domain"/>
    <property type="match status" value="1"/>
</dbReference>
<sequence>MTGDLRRLTLEQIRAFVSVAERQSFTGAARSQMRTQTAITRQIRSAEDILGVRLVLRTRGHVEGLTEAGTRLLPFARKILATVEDAWSSLERPSVRGKIRIGIMDDIDVTWLLRIVTRFKAMHPDCDVSAVSDFSVHLERRLERRDIDVAIIKRLVTDASPAPGITVRREPLVWAAGPGFRWDHDRPLPLVVFHESCIYRQHVLTRLDEQKIPHRIAYEGLSYAHVRSAVFAGIGISALAESQLEVGGLQRLGNIGGVALKALDPVEIVMCVVSGREHPALSAFIRETANHML</sequence>
<evidence type="ECO:0000256" key="1">
    <source>
        <dbReference type="ARBA" id="ARBA00009437"/>
    </source>
</evidence>
<keyword evidence="2" id="KW-0805">Transcription regulation</keyword>
<name>A0ABQ4SNG7_9HYPH</name>
<dbReference type="PANTHER" id="PTHR30579:SF7">
    <property type="entry name" value="HTH-TYPE TRANSCRIPTIONAL REGULATOR LRHA-RELATED"/>
    <property type="match status" value="1"/>
</dbReference>
<dbReference type="Gene3D" id="1.10.10.10">
    <property type="entry name" value="Winged helix-like DNA-binding domain superfamily/Winged helix DNA-binding domain"/>
    <property type="match status" value="1"/>
</dbReference>
<proteinExistence type="inferred from homology"/>
<keyword evidence="3" id="KW-0238">DNA-binding</keyword>
<evidence type="ECO:0000313" key="6">
    <source>
        <dbReference type="EMBL" id="GJE04069.1"/>
    </source>
</evidence>
<dbReference type="PANTHER" id="PTHR30579">
    <property type="entry name" value="TRANSCRIPTIONAL REGULATOR"/>
    <property type="match status" value="1"/>
</dbReference>
<evidence type="ECO:0000259" key="5">
    <source>
        <dbReference type="PROSITE" id="PS50931"/>
    </source>
</evidence>